<dbReference type="PANTHER" id="PTHR10972:SF102">
    <property type="entry name" value="OXYSTEROL-BINDING PROTEIN"/>
    <property type="match status" value="1"/>
</dbReference>
<gene>
    <name evidence="3" type="ORF">M0R45_018894</name>
</gene>
<dbReference type="InterPro" id="IPR000648">
    <property type="entry name" value="Oxysterol-bd"/>
</dbReference>
<dbReference type="PANTHER" id="PTHR10972">
    <property type="entry name" value="OXYSTEROL-BINDING PROTEIN-RELATED"/>
    <property type="match status" value="1"/>
</dbReference>
<protein>
    <submittedName>
        <fullName evidence="3">Uncharacterized protein</fullName>
    </submittedName>
</protein>
<dbReference type="InterPro" id="IPR037239">
    <property type="entry name" value="OSBP_sf"/>
</dbReference>
<dbReference type="PROSITE" id="PS01013">
    <property type="entry name" value="OSBP"/>
    <property type="match status" value="1"/>
</dbReference>
<dbReference type="Proteomes" id="UP001457282">
    <property type="component" value="Unassembled WGS sequence"/>
</dbReference>
<dbReference type="GO" id="GO:0005829">
    <property type="term" value="C:cytosol"/>
    <property type="evidence" value="ECO:0007669"/>
    <property type="project" value="TreeGrafter"/>
</dbReference>
<dbReference type="AlphaFoldDB" id="A0AAW1X7B9"/>
<comment type="caution">
    <text evidence="3">The sequence shown here is derived from an EMBL/GenBank/DDBJ whole genome shotgun (WGS) entry which is preliminary data.</text>
</comment>
<evidence type="ECO:0000256" key="1">
    <source>
        <dbReference type="ARBA" id="ARBA00008842"/>
    </source>
</evidence>
<comment type="similarity">
    <text evidence="1 2">Belongs to the OSBP family.</text>
</comment>
<dbReference type="EMBL" id="JBEDUW010000004">
    <property type="protein sequence ID" value="KAK9931622.1"/>
    <property type="molecule type" value="Genomic_DNA"/>
</dbReference>
<dbReference type="GO" id="GO:0016020">
    <property type="term" value="C:membrane"/>
    <property type="evidence" value="ECO:0007669"/>
    <property type="project" value="TreeGrafter"/>
</dbReference>
<evidence type="ECO:0000313" key="3">
    <source>
        <dbReference type="EMBL" id="KAK9931622.1"/>
    </source>
</evidence>
<dbReference type="Pfam" id="PF01237">
    <property type="entry name" value="Oxysterol_BP"/>
    <property type="match status" value="1"/>
</dbReference>
<evidence type="ECO:0000256" key="2">
    <source>
        <dbReference type="RuleBase" id="RU003844"/>
    </source>
</evidence>
<accession>A0AAW1X7B9</accession>
<name>A0AAW1X7B9_RUBAR</name>
<dbReference type="SUPFAM" id="SSF144000">
    <property type="entry name" value="Oxysterol-binding protein-like"/>
    <property type="match status" value="1"/>
</dbReference>
<evidence type="ECO:0000313" key="4">
    <source>
        <dbReference type="Proteomes" id="UP001457282"/>
    </source>
</evidence>
<dbReference type="InterPro" id="IPR018494">
    <property type="entry name" value="Oxysterol-bd_CS"/>
</dbReference>
<reference evidence="3 4" key="1">
    <citation type="journal article" date="2023" name="G3 (Bethesda)">
        <title>A chromosome-length genome assembly and annotation of blackberry (Rubus argutus, cv. 'Hillquist').</title>
        <authorList>
            <person name="Bruna T."/>
            <person name="Aryal R."/>
            <person name="Dudchenko O."/>
            <person name="Sargent D.J."/>
            <person name="Mead D."/>
            <person name="Buti M."/>
            <person name="Cavallini A."/>
            <person name="Hytonen T."/>
            <person name="Andres J."/>
            <person name="Pham M."/>
            <person name="Weisz D."/>
            <person name="Mascagni F."/>
            <person name="Usai G."/>
            <person name="Natali L."/>
            <person name="Bassil N."/>
            <person name="Fernandez G.E."/>
            <person name="Lomsadze A."/>
            <person name="Armour M."/>
            <person name="Olukolu B."/>
            <person name="Poorten T."/>
            <person name="Britton C."/>
            <person name="Davik J."/>
            <person name="Ashrafi H."/>
            <person name="Aiden E.L."/>
            <person name="Borodovsky M."/>
            <person name="Worthington M."/>
        </authorList>
    </citation>
    <scope>NUCLEOTIDE SEQUENCE [LARGE SCALE GENOMIC DNA]</scope>
    <source>
        <strain evidence="3">PI 553951</strain>
    </source>
</reference>
<organism evidence="3 4">
    <name type="scientific">Rubus argutus</name>
    <name type="common">Southern blackberry</name>
    <dbReference type="NCBI Taxonomy" id="59490"/>
    <lineage>
        <taxon>Eukaryota</taxon>
        <taxon>Viridiplantae</taxon>
        <taxon>Streptophyta</taxon>
        <taxon>Embryophyta</taxon>
        <taxon>Tracheophyta</taxon>
        <taxon>Spermatophyta</taxon>
        <taxon>Magnoliopsida</taxon>
        <taxon>eudicotyledons</taxon>
        <taxon>Gunneridae</taxon>
        <taxon>Pentapetalae</taxon>
        <taxon>rosids</taxon>
        <taxon>fabids</taxon>
        <taxon>Rosales</taxon>
        <taxon>Rosaceae</taxon>
        <taxon>Rosoideae</taxon>
        <taxon>Rosoideae incertae sedis</taxon>
        <taxon>Rubus</taxon>
    </lineage>
</organism>
<dbReference type="GO" id="GO:0032934">
    <property type="term" value="F:sterol binding"/>
    <property type="evidence" value="ECO:0007669"/>
    <property type="project" value="TreeGrafter"/>
</dbReference>
<keyword evidence="4" id="KW-1185">Reference proteome</keyword>
<proteinExistence type="inferred from homology"/>
<sequence length="152" mass="17168">MVSEEEKTRVVVLTKPLSLEIESNDDYRAPNLLKRVLSLFKDVRPGSDLTRFQLSPLFNIPKSHLQCFGEPVFCVNNDMLGNCNNGETPKERFTAVVWSISILRPMIFGIAPYNPILGETHHVSRGSLNVLLEQVSHHPPVTALMQLMRNQS</sequence>